<name>A0A6V7PBI9_ANACO</name>
<feature type="compositionally biased region" description="Low complexity" evidence="1">
    <location>
        <begin position="1"/>
        <end position="29"/>
    </location>
</feature>
<protein>
    <submittedName>
        <fullName evidence="2">Uncharacterized protein</fullName>
    </submittedName>
</protein>
<organism evidence="2">
    <name type="scientific">Ananas comosus var. bracteatus</name>
    <name type="common">red pineapple</name>
    <dbReference type="NCBI Taxonomy" id="296719"/>
    <lineage>
        <taxon>Eukaryota</taxon>
        <taxon>Viridiplantae</taxon>
        <taxon>Streptophyta</taxon>
        <taxon>Embryophyta</taxon>
        <taxon>Tracheophyta</taxon>
        <taxon>Spermatophyta</taxon>
        <taxon>Magnoliopsida</taxon>
        <taxon>Liliopsida</taxon>
        <taxon>Poales</taxon>
        <taxon>Bromeliaceae</taxon>
        <taxon>Bromelioideae</taxon>
        <taxon>Ananas</taxon>
    </lineage>
</organism>
<evidence type="ECO:0000256" key="1">
    <source>
        <dbReference type="SAM" id="MobiDB-lite"/>
    </source>
</evidence>
<evidence type="ECO:0000313" key="2">
    <source>
        <dbReference type="EMBL" id="CAD1828252.1"/>
    </source>
</evidence>
<gene>
    <name evidence="2" type="ORF">CB5_LOCUS11463</name>
</gene>
<proteinExistence type="predicted"/>
<feature type="region of interest" description="Disordered" evidence="1">
    <location>
        <begin position="57"/>
        <end position="86"/>
    </location>
</feature>
<feature type="region of interest" description="Disordered" evidence="1">
    <location>
        <begin position="1"/>
        <end position="43"/>
    </location>
</feature>
<reference evidence="2" key="1">
    <citation type="submission" date="2020-07" db="EMBL/GenBank/DDBJ databases">
        <authorList>
            <person name="Lin J."/>
        </authorList>
    </citation>
    <scope>NUCLEOTIDE SEQUENCE</scope>
</reference>
<sequence length="189" mass="20958">MRWWKSSNSPPSSSSSSTASSVSSAASTSRGRESQPRLTRQRKLRYLDDAELGLLASFDSSADPVRSPPPPRSSSSPPVLSPHPLPLPEAAAAAAQLSSVGCPSLRREGGRVERRERRGLSRRGIVCDCLSVSRSEARGPRRYRLLGGWHTKLLEEVQGAVMYYQMDQPIIIIESYSRTWIQLKRRILN</sequence>
<dbReference type="EMBL" id="LR862147">
    <property type="protein sequence ID" value="CAD1828252.1"/>
    <property type="molecule type" value="Genomic_DNA"/>
</dbReference>
<dbReference type="AlphaFoldDB" id="A0A6V7PBI9"/>
<accession>A0A6V7PBI9</accession>